<dbReference type="InterPro" id="IPR056458">
    <property type="entry name" value="TPR_DOP1_M"/>
</dbReference>
<dbReference type="InterPro" id="IPR056457">
    <property type="entry name" value="DOP1_C"/>
</dbReference>
<evidence type="ECO:0000256" key="6">
    <source>
        <dbReference type="ARBA" id="ARBA00046326"/>
    </source>
</evidence>
<evidence type="ECO:0000259" key="9">
    <source>
        <dbReference type="Pfam" id="PF24597"/>
    </source>
</evidence>
<evidence type="ECO:0000256" key="3">
    <source>
        <dbReference type="ARBA" id="ARBA00022927"/>
    </source>
</evidence>
<dbReference type="OrthoDB" id="297643at2759"/>
<keyword evidence="2" id="KW-0813">Transport</keyword>
<feature type="domain" description="DOP1-like TPR" evidence="11">
    <location>
        <begin position="1183"/>
        <end position="1522"/>
    </location>
</feature>
<dbReference type="Pfam" id="PF24597">
    <property type="entry name" value="TPR_DOP1_M"/>
    <property type="match status" value="1"/>
</dbReference>
<evidence type="ECO:0000256" key="7">
    <source>
        <dbReference type="SAM" id="MobiDB-lite"/>
    </source>
</evidence>
<sequence>MGPIVLEEYELMRDSKYRLYTNAIDKALKNFEYSTEWADLISALGKLNKVIVSHTKFPVIPRRIKISKRLAQCMHPTLPFGVHLKALETYDVIFKSMGTQRLSHELFIYSAGLFPLFGDAAMKVRPDLLRIYETHFVPLGHRFRPALPGFLSGVLPGFDKNSDHFIRTNELLENVCEGVGSTFFYGCLWECLTSNSYIRLPSIIFLLSHFDKKLPTEDQAHIMGNNIETMLCGLMACIEDSNILVQRNALDLLMLGFPMHNSHLTTDDMIRLVTKALFTILRRDISLKRRLYGWLLGSEVNMTILSHHPSMRKAKAEGRSTSYFDVFSKDMLVKAVKIILDNSIGILPFDLRPFNLLISMLDKDKKEENIGQAILGDVLFEYFRLLYLCCHTETKNEKVELLQCVNTLFGILESKYLWQYMGQLLERACQNPVHCSGSENPVKRVASGEPGVVEICTLTEYLLDTISLEAYADTPSEHLPSLFLQIVTLLTKHYNSLSAIQVANGLKLCAKILTRVQPVIIGHHNISMGDMTDTDPTDSSIMNSIQESSSSDFNQNTDSSSIDEKMDLPKDDEQVGERDSLLEQCLRQYEDFYVTFICGTRAKVGETNDINYLLQKLKVKSSKPDEKTKQLDSVLTTVLKEKSDKNRNDLPDNEWVEPMKLASQLLVDLSTLQTFFQSANSQRVVEIDLYKKEGAESIELLPEWLKALITCTCWLNYTTPLQIIAIKTLLNLVSLCTTAQSLVSKTVSEDCATPLLIVPLLTPNHLKFMEKNTFIFQVITHWLWAQLNINEYRVKSVELLHQLHSVFPHNSTVELCISHYLKPTPGVNVLESFRRFTSLWHIGREVNIKQRHSLRVSDIFYSSMLKMLDNLKLPNRDCLRIEAEEWLMHSLLHGDIHRIMDPLLYILLDSSTARLSVLHIKINNDSEPILKDGTTGDGAVNSVDGSLVQNKEKKISIKVKNEKQLPVIVTSPVTDKTDKKESDDNTQNDMPEENLVINTDFDEYFEESEASKNAEDDETSATSDKVQSERAVIRNYSFPNFGINNALKLSSLDLLNLSDTLFTKVSEGECLSSRLNRSSFSSEGIANIVTIDSNTLVRSWSFPGKEIETDDLEESTPAEDYFSKGGHSLSIVEEVMAEIIDQVVMLSEDVNIKPALRPKPKLHRKLQYQSTITSHTTKIDHSYAHILLYKNKYNHKKVLYIFETLRNILICNPRAFICTTASTGLVSRSPILKLLARHRKSLFGRGFSGDLEGNSIKNAMYLEVVILICLYFLRSYYPNLESIDITKEDIIGNKEVQMTCTEILTQLTTQLILIIREGTDGLSKYIGELFIRTKFYKIVLHTAYTSLQCTSYNTSQFSQQILNFNDSYDATQERLSRHAEALQKNQVRLLLAIIILEYEVAQQRGENQSKSSDKQGDLNDCKYINGKSIPQQPLFLTIITHALDITTHRHTHANWIGLLACALPYLGPALTKVVATSLKQICHNIEVLSENYVKPGTSSFPPDYGLIQIEALTVLCHFCLLDTSNSIKYYSTSVTQPPTQYPSNFIYFFGNSSANLEPKKEKNEAQVAARKTVLGLLPQVIASVSVLWHALMNIKERDEENSEVGSPRVIKQQIIEFLSPIAVHHATSFLAAMAIVWREQRKPTASPVVTATSNISEDQHVLVQLLIGIKAMPIDIITQTLHQVVRQPAMNQEIAVSVEVSALELFVNYAQYITVASLFESWSSLLQLLREAPALSPPAQFLLLGALSQFIQRCPAFTDKKDQKDLQDITIKLVESCNTIAGACLLNTNWFIRKNLTVREEEPVITPDKEDKCGSNSVAQYSIGALTILSQLLGPLLDVAFGSQEKDRVVSLLTTLMYNVTPYLKNHTQRNASSYYACSELLSSITSYQYTRKAWKKEVTDLLFDSSFFQMEIRSLKCWCTIIDNLMSQEESTFREFMSRVSVPQSNSLNIFSSKEQEFEQRAQLLKRLAFVLYCGENDQFHNNMSDIQERLADCVKTPQLAPNLHAQVFLCFRVLLLRMSPSVIMPLWPIIISEILQVMIILEQHLSTDYEEFSSSVRALSSMELNWMANGAQLTGSWLQLHLAVVNLLFLAEQLPADRLTQFQMYRWAFIGEESGTNSNSNENPDFVPHISRIANLMDLKYGMLEAVPTPLIPTCSQIKTLQDLHPFFTAMRNGKYTPLTVSQLEHNLELDFLDVMAPR</sequence>
<dbReference type="GO" id="GO:0006895">
    <property type="term" value="P:Golgi to endosome transport"/>
    <property type="evidence" value="ECO:0007669"/>
    <property type="project" value="InterPro"/>
</dbReference>
<dbReference type="PANTHER" id="PTHR14042">
    <property type="entry name" value="DOPEY-RELATED"/>
    <property type="match status" value="1"/>
</dbReference>
<dbReference type="GO" id="GO:0000139">
    <property type="term" value="C:Golgi membrane"/>
    <property type="evidence" value="ECO:0007669"/>
    <property type="project" value="UniProtKB-SubCell"/>
</dbReference>
<name>A0A8I6SK53_CIMLE</name>
<evidence type="ECO:0000256" key="2">
    <source>
        <dbReference type="ARBA" id="ARBA00022448"/>
    </source>
</evidence>
<dbReference type="GO" id="GO:0015031">
    <property type="term" value="P:protein transport"/>
    <property type="evidence" value="ECO:0007669"/>
    <property type="project" value="UniProtKB-KW"/>
</dbReference>
<feature type="region of interest" description="Disordered" evidence="7">
    <location>
        <begin position="1007"/>
        <end position="1026"/>
    </location>
</feature>
<dbReference type="Pfam" id="PF24601">
    <property type="entry name" value="TPR_DOP1"/>
    <property type="match status" value="1"/>
</dbReference>
<reference evidence="12" key="1">
    <citation type="submission" date="2022-01" db="UniProtKB">
        <authorList>
            <consortium name="EnsemblMetazoa"/>
        </authorList>
    </citation>
    <scope>IDENTIFICATION</scope>
</reference>
<evidence type="ECO:0000256" key="1">
    <source>
        <dbReference type="ARBA" id="ARBA00004395"/>
    </source>
</evidence>
<dbReference type="InterPro" id="IPR056459">
    <property type="entry name" value="TPR_DOP1"/>
</dbReference>
<dbReference type="GO" id="GO:0005802">
    <property type="term" value="C:trans-Golgi network"/>
    <property type="evidence" value="ECO:0007669"/>
    <property type="project" value="TreeGrafter"/>
</dbReference>
<evidence type="ECO:0000313" key="12">
    <source>
        <dbReference type="EnsemblMetazoa" id="XP_024082818.1"/>
    </source>
</evidence>
<dbReference type="RefSeq" id="XP_024082818.1">
    <property type="nucleotide sequence ID" value="XM_024227050.1"/>
</dbReference>
<dbReference type="GO" id="GO:0005768">
    <property type="term" value="C:endosome"/>
    <property type="evidence" value="ECO:0007669"/>
    <property type="project" value="TreeGrafter"/>
</dbReference>
<dbReference type="PANTHER" id="PTHR14042:SF24">
    <property type="entry name" value="PROTEIN DOPEY-1 HOMOLOG"/>
    <property type="match status" value="1"/>
</dbReference>
<dbReference type="Proteomes" id="UP000494040">
    <property type="component" value="Unassembled WGS sequence"/>
</dbReference>
<evidence type="ECO:0000256" key="5">
    <source>
        <dbReference type="ARBA" id="ARBA00023136"/>
    </source>
</evidence>
<dbReference type="Pfam" id="PF24598">
    <property type="entry name" value="DOP1_C"/>
    <property type="match status" value="1"/>
</dbReference>
<evidence type="ECO:0008006" key="14">
    <source>
        <dbReference type="Google" id="ProtNLM"/>
    </source>
</evidence>
<feature type="compositionally biased region" description="Low complexity" evidence="7">
    <location>
        <begin position="539"/>
        <end position="551"/>
    </location>
</feature>
<dbReference type="EnsemblMetazoa" id="XM_024227050.1">
    <property type="protein sequence ID" value="XP_024082818.1"/>
    <property type="gene ID" value="LOC106667108"/>
</dbReference>
<dbReference type="InterPro" id="IPR040314">
    <property type="entry name" value="DOP1"/>
</dbReference>
<dbReference type="InterPro" id="IPR007249">
    <property type="entry name" value="DOP1_N"/>
</dbReference>
<comment type="similarity">
    <text evidence="6">Belongs to the DOP1 family.</text>
</comment>
<feature type="domain" description="DOP1-like middle TPR" evidence="9">
    <location>
        <begin position="323"/>
        <end position="546"/>
    </location>
</feature>
<evidence type="ECO:0000313" key="13">
    <source>
        <dbReference type="Proteomes" id="UP000494040"/>
    </source>
</evidence>
<keyword evidence="5" id="KW-0472">Membrane</keyword>
<keyword evidence="4" id="KW-0333">Golgi apparatus</keyword>
<proteinExistence type="inferred from homology"/>
<feature type="region of interest" description="Disordered" evidence="7">
    <location>
        <begin position="969"/>
        <end position="993"/>
    </location>
</feature>
<dbReference type="GO" id="GO:0005829">
    <property type="term" value="C:cytosol"/>
    <property type="evidence" value="ECO:0007669"/>
    <property type="project" value="GOC"/>
</dbReference>
<evidence type="ECO:0000259" key="8">
    <source>
        <dbReference type="Pfam" id="PF04118"/>
    </source>
</evidence>
<comment type="subcellular location">
    <subcellularLocation>
        <location evidence="1">Golgi apparatus membrane</location>
        <topology evidence="1">Peripheral membrane protein</topology>
    </subcellularLocation>
</comment>
<dbReference type="Pfam" id="PF04118">
    <property type="entry name" value="Dopey_N"/>
    <property type="match status" value="1"/>
</dbReference>
<accession>A0A8I6SK53</accession>
<dbReference type="GeneID" id="106667108"/>
<protein>
    <recommendedName>
        <fullName evidence="14">Dopey</fullName>
    </recommendedName>
</protein>
<keyword evidence="3" id="KW-0653">Protein transport</keyword>
<feature type="region of interest" description="Disordered" evidence="7">
    <location>
        <begin position="527"/>
        <end position="574"/>
    </location>
</feature>
<feature type="domain" description="DOP1-like C-terminal" evidence="10">
    <location>
        <begin position="1707"/>
        <end position="2049"/>
    </location>
</feature>
<evidence type="ECO:0000259" key="11">
    <source>
        <dbReference type="Pfam" id="PF24601"/>
    </source>
</evidence>
<evidence type="ECO:0000256" key="4">
    <source>
        <dbReference type="ARBA" id="ARBA00023034"/>
    </source>
</evidence>
<feature type="domain" description="DOP1 N-terminal" evidence="8">
    <location>
        <begin position="14"/>
        <end position="299"/>
    </location>
</feature>
<evidence type="ECO:0000259" key="10">
    <source>
        <dbReference type="Pfam" id="PF24598"/>
    </source>
</evidence>
<feature type="compositionally biased region" description="Basic and acidic residues" evidence="7">
    <location>
        <begin position="562"/>
        <end position="574"/>
    </location>
</feature>
<keyword evidence="13" id="KW-1185">Reference proteome</keyword>
<organism evidence="12 13">
    <name type="scientific">Cimex lectularius</name>
    <name type="common">Bed bug</name>
    <name type="synonym">Acanthia lectularia</name>
    <dbReference type="NCBI Taxonomy" id="79782"/>
    <lineage>
        <taxon>Eukaryota</taxon>
        <taxon>Metazoa</taxon>
        <taxon>Ecdysozoa</taxon>
        <taxon>Arthropoda</taxon>
        <taxon>Hexapoda</taxon>
        <taxon>Insecta</taxon>
        <taxon>Pterygota</taxon>
        <taxon>Neoptera</taxon>
        <taxon>Paraneoptera</taxon>
        <taxon>Hemiptera</taxon>
        <taxon>Heteroptera</taxon>
        <taxon>Panheteroptera</taxon>
        <taxon>Cimicomorpha</taxon>
        <taxon>Cimicidae</taxon>
        <taxon>Cimex</taxon>
    </lineage>
</organism>